<dbReference type="AlphaFoldDB" id="A0A1B1CMW8"/>
<reference evidence="2 3" key="1">
    <citation type="submission" date="2016-06" db="EMBL/GenBank/DDBJ databases">
        <title>Microsymbionts genomes from the relict species Vavilovia formosa.</title>
        <authorList>
            <person name="Chirak E."/>
            <person name="Kimeklis A."/>
            <person name="Andronov E."/>
        </authorList>
    </citation>
    <scope>NUCLEOTIDE SEQUENCE [LARGE SCALE GENOMIC DNA]</scope>
    <source>
        <strain evidence="2 3">Vaf10</strain>
        <plasmid evidence="3">Plasmid unnamed3</plasmid>
    </source>
</reference>
<evidence type="ECO:0000313" key="3">
    <source>
        <dbReference type="Proteomes" id="UP000092691"/>
    </source>
</evidence>
<organism evidence="2 3">
    <name type="scientific">Rhizobium leguminosarum</name>
    <dbReference type="NCBI Taxonomy" id="384"/>
    <lineage>
        <taxon>Bacteria</taxon>
        <taxon>Pseudomonadati</taxon>
        <taxon>Pseudomonadota</taxon>
        <taxon>Alphaproteobacteria</taxon>
        <taxon>Hyphomicrobiales</taxon>
        <taxon>Rhizobiaceae</taxon>
        <taxon>Rhizobium/Agrobacterium group</taxon>
        <taxon>Rhizobium</taxon>
    </lineage>
</organism>
<keyword evidence="2" id="KW-0614">Plasmid</keyword>
<dbReference type="RefSeq" id="WP_065284316.1">
    <property type="nucleotide sequence ID" value="NZ_CP016290.1"/>
</dbReference>
<dbReference type="EMBL" id="CP016290">
    <property type="protein sequence ID" value="ANP91019.1"/>
    <property type="molecule type" value="Genomic_DNA"/>
</dbReference>
<sequence length="64" mass="6643">MSASLVYELAPSGSIVAWGDGTPRPPERQRKKLAAGKAPTARAADPLTCHVVLVHLGLELVAPA</sequence>
<evidence type="ECO:0000256" key="1">
    <source>
        <dbReference type="SAM" id="MobiDB-lite"/>
    </source>
</evidence>
<dbReference type="OrthoDB" id="8304384at2"/>
<evidence type="ECO:0000313" key="2">
    <source>
        <dbReference type="EMBL" id="ANP91019.1"/>
    </source>
</evidence>
<accession>A0A1B1CMW8</accession>
<name>A0A1B1CMW8_RHILE</name>
<dbReference type="Proteomes" id="UP000092691">
    <property type="component" value="Plasmid unnamed3"/>
</dbReference>
<proteinExistence type="predicted"/>
<gene>
    <name evidence="2" type="ORF">BA011_34605</name>
</gene>
<geneLocation type="plasmid" evidence="2 3">
    <name>unnamed3</name>
</geneLocation>
<protein>
    <submittedName>
        <fullName evidence="2">Uncharacterized protein</fullName>
    </submittedName>
</protein>
<feature type="region of interest" description="Disordered" evidence="1">
    <location>
        <begin position="17"/>
        <end position="39"/>
    </location>
</feature>